<sequence length="42" mass="4463">MPKLTNICHPLELNQNSETNQEPSFLQAEAGSYTATAAVSVG</sequence>
<evidence type="ECO:0000313" key="1">
    <source>
        <dbReference type="EMBL" id="JAD88480.1"/>
    </source>
</evidence>
<name>A0A0A9DS33_ARUDO</name>
<dbReference type="EMBL" id="GBRH01209415">
    <property type="protein sequence ID" value="JAD88480.1"/>
    <property type="molecule type" value="Transcribed_RNA"/>
</dbReference>
<protein>
    <submittedName>
        <fullName evidence="1">Uncharacterized protein</fullName>
    </submittedName>
</protein>
<organism evidence="1">
    <name type="scientific">Arundo donax</name>
    <name type="common">Giant reed</name>
    <name type="synonym">Donax arundinaceus</name>
    <dbReference type="NCBI Taxonomy" id="35708"/>
    <lineage>
        <taxon>Eukaryota</taxon>
        <taxon>Viridiplantae</taxon>
        <taxon>Streptophyta</taxon>
        <taxon>Embryophyta</taxon>
        <taxon>Tracheophyta</taxon>
        <taxon>Spermatophyta</taxon>
        <taxon>Magnoliopsida</taxon>
        <taxon>Liliopsida</taxon>
        <taxon>Poales</taxon>
        <taxon>Poaceae</taxon>
        <taxon>PACMAD clade</taxon>
        <taxon>Arundinoideae</taxon>
        <taxon>Arundineae</taxon>
        <taxon>Arundo</taxon>
    </lineage>
</organism>
<proteinExistence type="predicted"/>
<reference evidence="1" key="2">
    <citation type="journal article" date="2015" name="Data Brief">
        <title>Shoot transcriptome of the giant reed, Arundo donax.</title>
        <authorList>
            <person name="Barrero R.A."/>
            <person name="Guerrero F.D."/>
            <person name="Moolhuijzen P."/>
            <person name="Goolsby J.A."/>
            <person name="Tidwell J."/>
            <person name="Bellgard S.E."/>
            <person name="Bellgard M.I."/>
        </authorList>
    </citation>
    <scope>NUCLEOTIDE SEQUENCE</scope>
    <source>
        <tissue evidence="1">Shoot tissue taken approximately 20 cm above the soil surface</tissue>
    </source>
</reference>
<accession>A0A0A9DS33</accession>
<reference evidence="1" key="1">
    <citation type="submission" date="2014-09" db="EMBL/GenBank/DDBJ databases">
        <authorList>
            <person name="Magalhaes I.L.F."/>
            <person name="Oliveira U."/>
            <person name="Santos F.R."/>
            <person name="Vidigal T.H.D.A."/>
            <person name="Brescovit A.D."/>
            <person name="Santos A.J."/>
        </authorList>
    </citation>
    <scope>NUCLEOTIDE SEQUENCE</scope>
    <source>
        <tissue evidence="1">Shoot tissue taken approximately 20 cm above the soil surface</tissue>
    </source>
</reference>
<dbReference type="AlphaFoldDB" id="A0A0A9DS33"/>